<dbReference type="PROSITE" id="PS50181">
    <property type="entry name" value="FBOX"/>
    <property type="match status" value="1"/>
</dbReference>
<comment type="caution">
    <text evidence="2">The sequence shown here is derived from an EMBL/GenBank/DDBJ whole genome shotgun (WGS) entry which is preliminary data.</text>
</comment>
<sequence length="719" mass="85370">MSNSNDSTTAISVEGSIPAASNSNEDIININKPIRLSSLPLMSLEQAKLFACHIENLYEQSLNDKTVCPIEIIYEKVLMKNAETKQEEIKFDEYRVYIPNGDTKYDREKWRSETIQKGETLCTYELQNQEADSKLSEEDKGYKFSVRLTGYQIVTTININKSRFQDLANEIFYEIFEYLDIHHVHKGFFNFNKRFKNLLNNSNLLTKINISTISKSDFDYYYRNIVIRNRERINLLRLSNPFTTDIIFPPTNIILKFISLETLIFDNIHVKYLNKIFDYLLDLPKFHSLTISFIDYIESLDIFIQIFRLSKLEYCKIIYKIKNNQSLLPIYLTKYDSSCIQYFIINGDFPFNSLHNLLSCLPQLHHSSINSLVNCHDTEREELSPIELKYLKYVFLKLNFIDFYEFEKIIKNFFHYIQILRLTTCFDEVYLNAKQWEDLILSSMPYLRIFDINHEGSIRNNTSTYHDIIDRFNSSFWLEKEWYFSHQHNWSHSLDSGIFYSTNPYRSYTSEMNLNSVKYVSICEQNITNNHVNYFPNVIQLTIKFYIETFDELFTTTLNRLIPLSQLTRLVIKYSFSFENIIKLLSFTSNLCTLKLNSFSSNKINSNLIIQSEIFQYVSKTNKIKNLDIKNCNSLDNIQLIVNLLSQLEYFKIIVNRKEIKQLIRFLLSKSNTKTQHLFFLCISDVPVSYPKELKALIRLENLLHDYRIKYLNRDLYIW</sequence>
<organism evidence="2 3">
    <name type="scientific">Rotaria sordida</name>
    <dbReference type="NCBI Taxonomy" id="392033"/>
    <lineage>
        <taxon>Eukaryota</taxon>
        <taxon>Metazoa</taxon>
        <taxon>Spiralia</taxon>
        <taxon>Gnathifera</taxon>
        <taxon>Rotifera</taxon>
        <taxon>Eurotatoria</taxon>
        <taxon>Bdelloidea</taxon>
        <taxon>Philodinida</taxon>
        <taxon>Philodinidae</taxon>
        <taxon>Rotaria</taxon>
    </lineage>
</organism>
<dbReference type="EMBL" id="CAJOAX010006554">
    <property type="protein sequence ID" value="CAF3984435.1"/>
    <property type="molecule type" value="Genomic_DNA"/>
</dbReference>
<evidence type="ECO:0000259" key="1">
    <source>
        <dbReference type="PROSITE" id="PS50181"/>
    </source>
</evidence>
<evidence type="ECO:0000313" key="2">
    <source>
        <dbReference type="EMBL" id="CAF3984435.1"/>
    </source>
</evidence>
<dbReference type="AlphaFoldDB" id="A0A819MS36"/>
<dbReference type="Proteomes" id="UP000663823">
    <property type="component" value="Unassembled WGS sequence"/>
</dbReference>
<protein>
    <recommendedName>
        <fullName evidence="1">F-box domain-containing protein</fullName>
    </recommendedName>
</protein>
<evidence type="ECO:0000313" key="3">
    <source>
        <dbReference type="Proteomes" id="UP000663823"/>
    </source>
</evidence>
<proteinExistence type="predicted"/>
<name>A0A819MS36_9BILA</name>
<reference evidence="2" key="1">
    <citation type="submission" date="2021-02" db="EMBL/GenBank/DDBJ databases">
        <authorList>
            <person name="Nowell W R."/>
        </authorList>
    </citation>
    <scope>NUCLEOTIDE SEQUENCE</scope>
</reference>
<feature type="domain" description="F-box" evidence="1">
    <location>
        <begin position="161"/>
        <end position="208"/>
    </location>
</feature>
<accession>A0A819MS36</accession>
<gene>
    <name evidence="2" type="ORF">OTI717_LOCUS28129</name>
</gene>
<dbReference type="InterPro" id="IPR001810">
    <property type="entry name" value="F-box_dom"/>
</dbReference>